<accession>A0A7I8XQ14</accession>
<dbReference type="Proteomes" id="UP000659654">
    <property type="component" value="Unassembled WGS sequence"/>
</dbReference>
<evidence type="ECO:0000259" key="3">
    <source>
        <dbReference type="PROSITE" id="PS50848"/>
    </source>
</evidence>
<dbReference type="OrthoDB" id="2344588at2759"/>
<name>A0A7I8XQ14_BURXY</name>
<comment type="caution">
    <text evidence="4">The sequence shown here is derived from an EMBL/GenBank/DDBJ whole genome shotgun (WGS) entry which is preliminary data.</text>
</comment>
<reference evidence="4" key="1">
    <citation type="submission" date="2020-09" db="EMBL/GenBank/DDBJ databases">
        <authorList>
            <person name="Kikuchi T."/>
        </authorList>
    </citation>
    <scope>NUCLEOTIDE SEQUENCE</scope>
    <source>
        <strain evidence="4">Ka4C1</strain>
    </source>
</reference>
<evidence type="ECO:0000256" key="2">
    <source>
        <dbReference type="ARBA" id="ARBA00022824"/>
    </source>
</evidence>
<sequence length="520" mass="60493">MVDEISLSGIAYKYTNFWFGYQKRFFKLRKGTIYYYLSKENERDGCRKFRVLKNFRLEFDDDPNRLDICFPDERWALRFCSVDEQNLWRDALDAFLQPQNSSKILSTERWAAMNRDLGPESSEKPDSNLITRTDYLSEPTYSFTPHRSVDLDLHRLEHMKESLPQQFSLVHEVLSKIVETRAAPLDLAIVEQSVDRCKQIAESMRYLQSVLPQIQVSMAEDAFEALSWPTTSEQLNESMLSDDEWHDATSDGIFDDASGVYESIRNRNLTPQPPRPDQMTLMESEAPIFAEIRRIADEQLSHALASVDEASGNWELFVKDGEMRMYKMENEVDGVVSDPLKAIHFVDGVSAREFIEHFYDPDLKKEWDDTLVACKLVDRLNEETVVLHQLHKRVWPAAQRESLFWSHFREVHEKREEGHKDAFFVCNHDCERDDVPLTDSSCVRVGLTIAMLCQTQVNGDPENPSRPNVRCKIIYVAQVHPGGWVPASALRQVYKREYPKFLRQFSAYVLKKVKDKPLKL</sequence>
<dbReference type="Gene3D" id="3.30.530.20">
    <property type="match status" value="1"/>
</dbReference>
<dbReference type="PANTHER" id="PTHR19308">
    <property type="entry name" value="PHOSPHATIDYLCHOLINE TRANSFER PROTEIN"/>
    <property type="match status" value="1"/>
</dbReference>
<protein>
    <submittedName>
        <fullName evidence="4">(pine wood nematode) hypothetical protein</fullName>
    </submittedName>
</protein>
<organism evidence="4 5">
    <name type="scientific">Bursaphelenchus xylophilus</name>
    <name type="common">Pinewood nematode worm</name>
    <name type="synonym">Aphelenchoides xylophilus</name>
    <dbReference type="NCBI Taxonomy" id="6326"/>
    <lineage>
        <taxon>Eukaryota</taxon>
        <taxon>Metazoa</taxon>
        <taxon>Ecdysozoa</taxon>
        <taxon>Nematoda</taxon>
        <taxon>Chromadorea</taxon>
        <taxon>Rhabditida</taxon>
        <taxon>Tylenchina</taxon>
        <taxon>Tylenchomorpha</taxon>
        <taxon>Aphelenchoidea</taxon>
        <taxon>Aphelenchoididae</taxon>
        <taxon>Bursaphelenchus</taxon>
    </lineage>
</organism>
<evidence type="ECO:0000313" key="4">
    <source>
        <dbReference type="EMBL" id="CAD5211575.1"/>
    </source>
</evidence>
<dbReference type="GO" id="GO:0035621">
    <property type="term" value="P:ER to Golgi ceramide transport"/>
    <property type="evidence" value="ECO:0007669"/>
    <property type="project" value="TreeGrafter"/>
</dbReference>
<dbReference type="InterPro" id="IPR001849">
    <property type="entry name" value="PH_domain"/>
</dbReference>
<dbReference type="EMBL" id="CAJFCV020000001">
    <property type="protein sequence ID" value="CAG9088630.1"/>
    <property type="molecule type" value="Genomic_DNA"/>
</dbReference>
<dbReference type="InterPro" id="IPR023393">
    <property type="entry name" value="START-like_dom_sf"/>
</dbReference>
<dbReference type="PANTHER" id="PTHR19308:SF53">
    <property type="entry name" value="CERAMIDE TRANSFER PROTEIN"/>
    <property type="match status" value="1"/>
</dbReference>
<gene>
    <name evidence="4" type="ORF">BXYJ_LOCUS2497</name>
</gene>
<dbReference type="GO" id="GO:0005783">
    <property type="term" value="C:endoplasmic reticulum"/>
    <property type="evidence" value="ECO:0007669"/>
    <property type="project" value="UniProtKB-SubCell"/>
</dbReference>
<dbReference type="SMR" id="A0A7I8XQ14"/>
<keyword evidence="2" id="KW-0256">Endoplasmic reticulum</keyword>
<dbReference type="SUPFAM" id="SSF55961">
    <property type="entry name" value="Bet v1-like"/>
    <property type="match status" value="1"/>
</dbReference>
<dbReference type="Pfam" id="PF01852">
    <property type="entry name" value="START"/>
    <property type="match status" value="1"/>
</dbReference>
<dbReference type="GO" id="GO:0008289">
    <property type="term" value="F:lipid binding"/>
    <property type="evidence" value="ECO:0007669"/>
    <property type="project" value="InterPro"/>
</dbReference>
<comment type="subcellular location">
    <subcellularLocation>
        <location evidence="1">Endoplasmic reticulum</location>
    </subcellularLocation>
</comment>
<dbReference type="PROSITE" id="PS50848">
    <property type="entry name" value="START"/>
    <property type="match status" value="1"/>
</dbReference>
<dbReference type="Gene3D" id="2.30.29.30">
    <property type="entry name" value="Pleckstrin-homology domain (PH domain)/Phosphotyrosine-binding domain (PTB)"/>
    <property type="match status" value="1"/>
</dbReference>
<dbReference type="InterPro" id="IPR002913">
    <property type="entry name" value="START_lipid-bd_dom"/>
</dbReference>
<evidence type="ECO:0000256" key="1">
    <source>
        <dbReference type="ARBA" id="ARBA00004240"/>
    </source>
</evidence>
<dbReference type="AlphaFoldDB" id="A0A7I8XQ14"/>
<dbReference type="SMART" id="SM00234">
    <property type="entry name" value="START"/>
    <property type="match status" value="1"/>
</dbReference>
<dbReference type="InterPro" id="IPR011993">
    <property type="entry name" value="PH-like_dom_sf"/>
</dbReference>
<dbReference type="SMART" id="SM00233">
    <property type="entry name" value="PH"/>
    <property type="match status" value="1"/>
</dbReference>
<keyword evidence="5" id="KW-1185">Reference proteome</keyword>
<dbReference type="EMBL" id="CAJFDI010000001">
    <property type="protein sequence ID" value="CAD5211575.1"/>
    <property type="molecule type" value="Genomic_DNA"/>
</dbReference>
<evidence type="ECO:0000313" key="5">
    <source>
        <dbReference type="Proteomes" id="UP000659654"/>
    </source>
</evidence>
<feature type="domain" description="START" evidence="3">
    <location>
        <begin position="295"/>
        <end position="514"/>
    </location>
</feature>
<dbReference type="Proteomes" id="UP000582659">
    <property type="component" value="Unassembled WGS sequence"/>
</dbReference>
<proteinExistence type="predicted"/>
<dbReference type="SUPFAM" id="SSF50729">
    <property type="entry name" value="PH domain-like"/>
    <property type="match status" value="1"/>
</dbReference>
<dbReference type="InterPro" id="IPR051213">
    <property type="entry name" value="START_lipid_transfer"/>
</dbReference>